<dbReference type="EMBL" id="QJPH01000394">
    <property type="protein sequence ID" value="PZN75254.1"/>
    <property type="molecule type" value="Genomic_DNA"/>
</dbReference>
<dbReference type="EC" id="1.1.1.193" evidence="13"/>
<comment type="pathway">
    <text evidence="3 13">Cofactor biosynthesis; riboflavin biosynthesis; 5-amino-6-(D-ribitylamino)uracil from GTP: step 3/4.</text>
</comment>
<dbReference type="SUPFAM" id="SSF53597">
    <property type="entry name" value="Dihydrofolate reductase-like"/>
    <property type="match status" value="1"/>
</dbReference>
<evidence type="ECO:0000256" key="4">
    <source>
        <dbReference type="ARBA" id="ARBA00005259"/>
    </source>
</evidence>
<evidence type="ECO:0000256" key="6">
    <source>
        <dbReference type="ARBA" id="ARBA00022619"/>
    </source>
</evidence>
<evidence type="ECO:0000256" key="10">
    <source>
        <dbReference type="ARBA" id="ARBA00022857"/>
    </source>
</evidence>
<feature type="binding site" evidence="15">
    <location>
        <position position="208"/>
    </location>
    <ligand>
        <name>substrate</name>
    </ligand>
</feature>
<dbReference type="Gene3D" id="3.40.140.10">
    <property type="entry name" value="Cytidine Deaminase, domain 2"/>
    <property type="match status" value="1"/>
</dbReference>
<evidence type="ECO:0000256" key="9">
    <source>
        <dbReference type="ARBA" id="ARBA00022833"/>
    </source>
</evidence>
<evidence type="ECO:0000313" key="18">
    <source>
        <dbReference type="EMBL" id="PZN75254.1"/>
    </source>
</evidence>
<dbReference type="PIRSF" id="PIRSF006769">
    <property type="entry name" value="RibD"/>
    <property type="match status" value="1"/>
</dbReference>
<evidence type="ECO:0000256" key="2">
    <source>
        <dbReference type="ARBA" id="ARBA00004882"/>
    </source>
</evidence>
<evidence type="ECO:0000256" key="3">
    <source>
        <dbReference type="ARBA" id="ARBA00004910"/>
    </source>
</evidence>
<dbReference type="InterPro" id="IPR004794">
    <property type="entry name" value="Eubact_RibD"/>
</dbReference>
<comment type="catalytic activity">
    <reaction evidence="13">
        <text>2,5-diamino-6-hydroxy-4-(5-phosphoribosylamino)-pyrimidine + H2O + H(+) = 5-amino-6-(5-phospho-D-ribosylamino)uracil + NH4(+)</text>
        <dbReference type="Rhea" id="RHEA:21868"/>
        <dbReference type="ChEBI" id="CHEBI:15377"/>
        <dbReference type="ChEBI" id="CHEBI:15378"/>
        <dbReference type="ChEBI" id="CHEBI:28938"/>
        <dbReference type="ChEBI" id="CHEBI:58453"/>
        <dbReference type="ChEBI" id="CHEBI:58614"/>
        <dbReference type="EC" id="3.5.4.26"/>
    </reaction>
</comment>
<keyword evidence="9 13" id="KW-0862">Zinc</keyword>
<feature type="binding site" evidence="16">
    <location>
        <position position="79"/>
    </location>
    <ligand>
        <name>Zn(2+)</name>
        <dbReference type="ChEBI" id="CHEBI:29105"/>
        <note>catalytic</note>
    </ligand>
</feature>
<dbReference type="GO" id="GO:0008835">
    <property type="term" value="F:diaminohydroxyphosphoribosylaminopyrimidine deaminase activity"/>
    <property type="evidence" value="ECO:0007669"/>
    <property type="project" value="UniProtKB-EC"/>
</dbReference>
<proteinExistence type="inferred from homology"/>
<dbReference type="InterPro" id="IPR050765">
    <property type="entry name" value="Riboflavin_Biosynth_HTPR"/>
</dbReference>
<feature type="domain" description="CMP/dCMP-type deaminase" evidence="17">
    <location>
        <begin position="5"/>
        <end position="117"/>
    </location>
</feature>
<dbReference type="InterPro" id="IPR002125">
    <property type="entry name" value="CMP_dCMP_dom"/>
</dbReference>
<comment type="pathway">
    <text evidence="2 13">Cofactor biosynthesis; riboflavin biosynthesis; 5-amino-6-(D-ribitylamino)uracil from GTP: step 2/4.</text>
</comment>
<dbReference type="GO" id="GO:0008270">
    <property type="term" value="F:zinc ion binding"/>
    <property type="evidence" value="ECO:0007669"/>
    <property type="project" value="InterPro"/>
</dbReference>
<keyword evidence="11 13" id="KW-0560">Oxidoreductase</keyword>
<feature type="binding site" evidence="15">
    <location>
        <position position="188"/>
    </location>
    <ligand>
        <name>substrate</name>
    </ligand>
</feature>
<sequence>MPFTAEDAQFMAQAIRLAERGMNSTHPNPRVGCVLVRDGAVVGEGWHEWAGGPHAEVLALRDAGDAARGATAYVSLEPCSHYGRTPPCVDGLVAAGVSRVIAAMTDPNPLVSGKGMEILAAADIETAVGLLEAEAKALNRGFCKRMATGMPWVTSKLAMSLDGRTALASGESRWITGPEARHDVHRLRARSSAILTGIGTVLADDPFLTARYSQPPLTDPLQKGEGIQGIAAERQPARVVVDSHFRLQPTAKLIAQPGRTLVLGLQTEAREAEKLRDAGAEIHLLPAGLDERVDLNAAMELLGQLEFNEVIVEAGATLNGELLRDGLVDEWVVYLAPCVLGDRGRGLFHLPDLERMSDRYEMNLKDVRRVGKDVRMILCK</sequence>
<feature type="binding site" evidence="15">
    <location>
        <position position="172"/>
    </location>
    <ligand>
        <name>substrate</name>
    </ligand>
</feature>
<dbReference type="InterPro" id="IPR002734">
    <property type="entry name" value="RibDG_C"/>
</dbReference>
<evidence type="ECO:0000256" key="15">
    <source>
        <dbReference type="PIRSR" id="PIRSR006769-2"/>
    </source>
</evidence>
<feature type="active site" description="Proton donor" evidence="14">
    <location>
        <position position="56"/>
    </location>
</feature>
<feature type="binding site" evidence="16">
    <location>
        <position position="88"/>
    </location>
    <ligand>
        <name>Zn(2+)</name>
        <dbReference type="ChEBI" id="CHEBI:29105"/>
        <note>catalytic</note>
    </ligand>
</feature>
<organism evidence="18 19">
    <name type="scientific">Candidatus Methylumidiphilus alinenensis</name>
    <dbReference type="NCBI Taxonomy" id="2202197"/>
    <lineage>
        <taxon>Bacteria</taxon>
        <taxon>Pseudomonadati</taxon>
        <taxon>Pseudomonadota</taxon>
        <taxon>Gammaproteobacteria</taxon>
        <taxon>Methylococcales</taxon>
        <taxon>Candidatus Methylumidiphilus</taxon>
    </lineage>
</organism>
<dbReference type="Gene3D" id="3.40.430.10">
    <property type="entry name" value="Dihydrofolate Reductase, subunit A"/>
    <property type="match status" value="1"/>
</dbReference>
<evidence type="ECO:0000256" key="13">
    <source>
        <dbReference type="PIRNR" id="PIRNR006769"/>
    </source>
</evidence>
<dbReference type="Pfam" id="PF00383">
    <property type="entry name" value="dCMP_cyt_deam_1"/>
    <property type="match status" value="1"/>
</dbReference>
<dbReference type="PANTHER" id="PTHR38011:SF7">
    <property type="entry name" value="2,5-DIAMINO-6-RIBOSYLAMINO-4(3H)-PYRIMIDINONE 5'-PHOSPHATE REDUCTASE"/>
    <property type="match status" value="1"/>
</dbReference>
<feature type="binding site" evidence="15">
    <location>
        <position position="243"/>
    </location>
    <ligand>
        <name>NADP(+)</name>
        <dbReference type="ChEBI" id="CHEBI:58349"/>
    </ligand>
</feature>
<keyword evidence="10 13" id="KW-0521">NADP</keyword>
<accession>A0A2W4SR77</accession>
<dbReference type="UniPathway" id="UPA00275">
    <property type="reaction ID" value="UER00401"/>
</dbReference>
<dbReference type="GO" id="GO:0050661">
    <property type="term" value="F:NADP binding"/>
    <property type="evidence" value="ECO:0007669"/>
    <property type="project" value="InterPro"/>
</dbReference>
<comment type="caution">
    <text evidence="18">The sequence shown here is derived from an EMBL/GenBank/DDBJ whole genome shotgun (WGS) entry which is preliminary data.</text>
</comment>
<dbReference type="PROSITE" id="PS51747">
    <property type="entry name" value="CYT_DCMP_DEAMINASES_2"/>
    <property type="match status" value="1"/>
</dbReference>
<feature type="binding site" evidence="15">
    <location>
        <position position="313"/>
    </location>
    <ligand>
        <name>substrate</name>
    </ligand>
</feature>
<keyword evidence="7 13" id="KW-0479">Metal-binding</keyword>
<evidence type="ECO:0000256" key="11">
    <source>
        <dbReference type="ARBA" id="ARBA00023002"/>
    </source>
</evidence>
<dbReference type="NCBIfam" id="TIGR00227">
    <property type="entry name" value="ribD_Cterm"/>
    <property type="match status" value="1"/>
</dbReference>
<evidence type="ECO:0000313" key="19">
    <source>
        <dbReference type="Proteomes" id="UP000249396"/>
    </source>
</evidence>
<feature type="binding site" evidence="15">
    <location>
        <position position="211"/>
    </location>
    <ligand>
        <name>substrate</name>
    </ligand>
</feature>
<dbReference type="InterPro" id="IPR016192">
    <property type="entry name" value="APOBEC/CMP_deaminase_Zn-bd"/>
</dbReference>
<feature type="binding site" evidence="15">
    <location>
        <position position="204"/>
    </location>
    <ligand>
        <name>NADP(+)</name>
        <dbReference type="ChEBI" id="CHEBI:58349"/>
    </ligand>
</feature>
<evidence type="ECO:0000256" key="14">
    <source>
        <dbReference type="PIRSR" id="PIRSR006769-1"/>
    </source>
</evidence>
<dbReference type="InterPro" id="IPR024072">
    <property type="entry name" value="DHFR-like_dom_sf"/>
</dbReference>
<dbReference type="PROSITE" id="PS00903">
    <property type="entry name" value="CYT_DCMP_DEAMINASES_1"/>
    <property type="match status" value="1"/>
</dbReference>
<dbReference type="InterPro" id="IPR016193">
    <property type="entry name" value="Cytidine_deaminase-like"/>
</dbReference>
<dbReference type="CDD" id="cd01284">
    <property type="entry name" value="Riboflavin_deaminase-reductase"/>
    <property type="match status" value="1"/>
</dbReference>
<gene>
    <name evidence="18" type="primary">ribD</name>
    <name evidence="18" type="ORF">DM484_19325</name>
</gene>
<dbReference type="PANTHER" id="PTHR38011">
    <property type="entry name" value="DIHYDROFOLATE REDUCTASE FAMILY PROTEIN (AFU_ORTHOLOGUE AFUA_8G06820)"/>
    <property type="match status" value="1"/>
</dbReference>
<protein>
    <recommendedName>
        <fullName evidence="13">Riboflavin biosynthesis protein RibD</fullName>
    </recommendedName>
    <domain>
        <recommendedName>
            <fullName evidence="13">Diaminohydroxyphosphoribosylaminopyrimidine deaminase</fullName>
            <shortName evidence="13">DRAP deaminase</shortName>
            <ecNumber evidence="13">3.5.4.26</ecNumber>
        </recommendedName>
        <alternativeName>
            <fullName evidence="13">Riboflavin-specific deaminase</fullName>
        </alternativeName>
    </domain>
    <domain>
        <recommendedName>
            <fullName evidence="13">5-amino-6-(5-phosphoribosylamino)uracil reductase</fullName>
            <ecNumber evidence="13">1.1.1.193</ecNumber>
        </recommendedName>
        <alternativeName>
            <fullName evidence="13">HTP reductase</fullName>
        </alternativeName>
    </domain>
</protein>
<dbReference type="Proteomes" id="UP000249396">
    <property type="component" value="Unassembled WGS sequence"/>
</dbReference>
<evidence type="ECO:0000256" key="8">
    <source>
        <dbReference type="ARBA" id="ARBA00022801"/>
    </source>
</evidence>
<dbReference type="InterPro" id="IPR011549">
    <property type="entry name" value="RibD_C"/>
</dbReference>
<evidence type="ECO:0000259" key="17">
    <source>
        <dbReference type="PROSITE" id="PS51747"/>
    </source>
</evidence>
<keyword evidence="8 13" id="KW-0378">Hydrolase</keyword>
<feature type="binding site" evidence="15">
    <location>
        <position position="200"/>
    </location>
    <ligand>
        <name>NADP(+)</name>
        <dbReference type="ChEBI" id="CHEBI:58349"/>
    </ligand>
</feature>
<comment type="cofactor">
    <cofactor evidence="13 16">
        <name>Zn(2+)</name>
        <dbReference type="ChEBI" id="CHEBI:29105"/>
    </cofactor>
    <text evidence="13 16">Binds 1 zinc ion.</text>
</comment>
<evidence type="ECO:0000256" key="1">
    <source>
        <dbReference type="ARBA" id="ARBA00002151"/>
    </source>
</evidence>
<name>A0A2W4SR77_9GAMM</name>
<comment type="function">
    <text evidence="1 13">Converts 2,5-diamino-6-(ribosylamino)-4(3h)-pyrimidinone 5'-phosphate into 5-amino-6-(ribosylamino)-2,4(1h,3h)-pyrimidinedione 5'-phosphate.</text>
</comment>
<evidence type="ECO:0000256" key="5">
    <source>
        <dbReference type="ARBA" id="ARBA00007417"/>
    </source>
</evidence>
<comment type="catalytic activity">
    <reaction evidence="13">
        <text>5-amino-6-(5-phospho-D-ribitylamino)uracil + NADP(+) = 5-amino-6-(5-phospho-D-ribosylamino)uracil + NADPH + H(+)</text>
        <dbReference type="Rhea" id="RHEA:17845"/>
        <dbReference type="ChEBI" id="CHEBI:15378"/>
        <dbReference type="ChEBI" id="CHEBI:57783"/>
        <dbReference type="ChEBI" id="CHEBI:58349"/>
        <dbReference type="ChEBI" id="CHEBI:58421"/>
        <dbReference type="ChEBI" id="CHEBI:58453"/>
        <dbReference type="EC" id="1.1.1.193"/>
    </reaction>
</comment>
<dbReference type="EC" id="3.5.4.26" evidence="13"/>
<comment type="similarity">
    <text evidence="4 13">In the N-terminal section; belongs to the cytidine and deoxycytidylate deaminase family.</text>
</comment>
<feature type="binding site" evidence="15">
    <location>
        <position position="174"/>
    </location>
    <ligand>
        <name>NADP(+)</name>
        <dbReference type="ChEBI" id="CHEBI:58349"/>
    </ligand>
</feature>
<dbReference type="GO" id="GO:0009231">
    <property type="term" value="P:riboflavin biosynthetic process"/>
    <property type="evidence" value="ECO:0007669"/>
    <property type="project" value="UniProtKB-UniPathway"/>
</dbReference>
<evidence type="ECO:0000256" key="7">
    <source>
        <dbReference type="ARBA" id="ARBA00022723"/>
    </source>
</evidence>
<evidence type="ECO:0000256" key="16">
    <source>
        <dbReference type="PIRSR" id="PIRSR006769-3"/>
    </source>
</evidence>
<dbReference type="FunFam" id="3.40.140.10:FF:000025">
    <property type="entry name" value="Riboflavin biosynthesis protein RibD"/>
    <property type="match status" value="1"/>
</dbReference>
<comment type="similarity">
    <text evidence="5 13">In the C-terminal section; belongs to the HTP reductase family.</text>
</comment>
<dbReference type="SUPFAM" id="SSF53927">
    <property type="entry name" value="Cytidine deaminase-like"/>
    <property type="match status" value="1"/>
</dbReference>
<feature type="binding site" evidence="15">
    <location>
        <position position="158"/>
    </location>
    <ligand>
        <name>NADP(+)</name>
        <dbReference type="ChEBI" id="CHEBI:58349"/>
    </ligand>
</feature>
<keyword evidence="12" id="KW-0511">Multifunctional enzyme</keyword>
<dbReference type="AlphaFoldDB" id="A0A2W4SR77"/>
<dbReference type="NCBIfam" id="TIGR00326">
    <property type="entry name" value="eubact_ribD"/>
    <property type="match status" value="1"/>
</dbReference>
<evidence type="ECO:0000256" key="12">
    <source>
        <dbReference type="ARBA" id="ARBA00023268"/>
    </source>
</evidence>
<keyword evidence="6 13" id="KW-0686">Riboflavin biosynthesis</keyword>
<reference evidence="18 19" key="1">
    <citation type="journal article" date="2018" name="Aquat. Microb. Ecol.">
        <title>Gammaproteobacterial methanotrophs dominate.</title>
        <authorList>
            <person name="Rissanen A.J."/>
            <person name="Saarenheimo J."/>
            <person name="Tiirola M."/>
            <person name="Peura S."/>
            <person name="Aalto S.L."/>
            <person name="Karvinen A."/>
            <person name="Nykanen H."/>
        </authorList>
    </citation>
    <scope>NUCLEOTIDE SEQUENCE [LARGE SCALE GENOMIC DNA]</scope>
    <source>
        <strain evidence="18">AMbin10</strain>
    </source>
</reference>
<dbReference type="GO" id="GO:0008703">
    <property type="term" value="F:5-amino-6-(5-phosphoribosylamino)uracil reductase activity"/>
    <property type="evidence" value="ECO:0007669"/>
    <property type="project" value="UniProtKB-EC"/>
</dbReference>
<dbReference type="Pfam" id="PF01872">
    <property type="entry name" value="RibD_C"/>
    <property type="match status" value="1"/>
</dbReference>
<feature type="binding site" evidence="16">
    <location>
        <position position="54"/>
    </location>
    <ligand>
        <name>Zn(2+)</name>
        <dbReference type="ChEBI" id="CHEBI:29105"/>
        <note>catalytic</note>
    </ligand>
</feature>